<evidence type="ECO:0000256" key="5">
    <source>
        <dbReference type="SAM" id="MobiDB-lite"/>
    </source>
</evidence>
<dbReference type="InterPro" id="IPR036188">
    <property type="entry name" value="FAD/NAD-bd_sf"/>
</dbReference>
<dbReference type="InterPro" id="IPR036249">
    <property type="entry name" value="Thioredoxin-like_sf"/>
</dbReference>
<dbReference type="GO" id="GO:0071949">
    <property type="term" value="F:FAD binding"/>
    <property type="evidence" value="ECO:0007669"/>
    <property type="project" value="InterPro"/>
</dbReference>
<dbReference type="Gene3D" id="3.50.50.60">
    <property type="entry name" value="FAD/NAD(P)-binding domain"/>
    <property type="match status" value="1"/>
</dbReference>
<dbReference type="Gene3D" id="3.40.30.120">
    <property type="match status" value="1"/>
</dbReference>
<keyword evidence="4" id="KW-0274">FAD</keyword>
<comment type="similarity">
    <text evidence="2">Belongs to the PheA/TfdB FAD monooxygenase family.</text>
</comment>
<evidence type="ECO:0000313" key="8">
    <source>
        <dbReference type="Proteomes" id="UP000184501"/>
    </source>
</evidence>
<sequence length="557" mass="60534">MDDVEVLIAGAGPTGLTLACDLLRRGIGCRVVDRAAEPSRGSRGFGVKPRTMEVFHDLGVADRVLAGGRTDSHLRFHLGHPPLFDLRTPAEPASARSAYPNSVSLPQWRTEAILRARLAELGGEVDFGCELTDFAADEDGVTATLRQDDGTAPATTETVRARYLVGADGGRSFVRHRLGLAFRGSTDEEARALLADARVRGLADDAVHLWLGDSGLLVLRPTPHADTWQVVASLHPDAAGEWPEATVETLRRAVVERTGRDDIELGEPEWLSVWRYNLRMVDQYRAGRVFLAGDAAHVHSPFGAFGMNTGIQDAYNLGWKLALVMRGRAEESLLDTYEAERLPVARAVLAESDRRFSAATPPAALRPLLRFLIKPFLARQQRQDREDRPRYRDSSLSLHLGSPRARVRAGDPAPGGVGRIPGESRPVLLLDLMRGKHFTLLAFGAGSAEAAERVVRGHEETLRVYAVTSTDRPASGGVRTIADTSGGIRRAYGARENSLVVIRPDGHIGLITHTEPERALREYLRRLGMRPARETLAAATSVASSPTDVAERGANSA</sequence>
<name>A0A1M5EMD8_STRHI</name>
<protein>
    <submittedName>
        <fullName evidence="7">2-polyprenyl-6-methoxyphenol hydroxylase</fullName>
    </submittedName>
</protein>
<evidence type="ECO:0000259" key="6">
    <source>
        <dbReference type="Pfam" id="PF01494"/>
    </source>
</evidence>
<dbReference type="NCBIfam" id="NF004832">
    <property type="entry name" value="PRK06184.1"/>
    <property type="match status" value="1"/>
</dbReference>
<dbReference type="OrthoDB" id="8670884at2"/>
<comment type="cofactor">
    <cofactor evidence="1">
        <name>FAD</name>
        <dbReference type="ChEBI" id="CHEBI:57692"/>
    </cofactor>
</comment>
<feature type="domain" description="FAD-binding" evidence="6">
    <location>
        <begin position="3"/>
        <end position="351"/>
    </location>
</feature>
<evidence type="ECO:0000256" key="1">
    <source>
        <dbReference type="ARBA" id="ARBA00001974"/>
    </source>
</evidence>
<evidence type="ECO:0000256" key="4">
    <source>
        <dbReference type="ARBA" id="ARBA00022827"/>
    </source>
</evidence>
<reference evidence="7 8" key="1">
    <citation type="submission" date="2016-11" db="EMBL/GenBank/DDBJ databases">
        <authorList>
            <person name="Jaros S."/>
            <person name="Januszkiewicz K."/>
            <person name="Wedrychowicz H."/>
        </authorList>
    </citation>
    <scope>NUCLEOTIDE SEQUENCE [LARGE SCALE GENOMIC DNA]</scope>
    <source>
        <strain evidence="7 8">DSM 44523</strain>
    </source>
</reference>
<dbReference type="Gene3D" id="3.30.70.2450">
    <property type="match status" value="1"/>
</dbReference>
<dbReference type="InterPro" id="IPR002938">
    <property type="entry name" value="FAD-bd"/>
</dbReference>
<dbReference type="EMBL" id="FQVN01000005">
    <property type="protein sequence ID" value="SHF80314.1"/>
    <property type="molecule type" value="Genomic_DNA"/>
</dbReference>
<dbReference type="RefSeq" id="WP_073484026.1">
    <property type="nucleotide sequence ID" value="NZ_FQVN01000005.1"/>
</dbReference>
<keyword evidence="8" id="KW-1185">Reference proteome</keyword>
<dbReference type="GO" id="GO:0016709">
    <property type="term" value="F:oxidoreductase activity, acting on paired donors, with incorporation or reduction of molecular oxygen, NAD(P)H as one donor, and incorporation of one atom of oxygen"/>
    <property type="evidence" value="ECO:0007669"/>
    <property type="project" value="UniProtKB-ARBA"/>
</dbReference>
<dbReference type="AlphaFoldDB" id="A0A1M5EMD8"/>
<feature type="region of interest" description="Disordered" evidence="5">
    <location>
        <begin position="537"/>
        <end position="557"/>
    </location>
</feature>
<evidence type="ECO:0000313" key="7">
    <source>
        <dbReference type="EMBL" id="SHF80314.1"/>
    </source>
</evidence>
<dbReference type="PRINTS" id="PR00420">
    <property type="entry name" value="RNGMNOXGNASE"/>
</dbReference>
<dbReference type="SUPFAM" id="SSF51905">
    <property type="entry name" value="FAD/NAD(P)-binding domain"/>
    <property type="match status" value="1"/>
</dbReference>
<accession>A0A1M5EMD8</accession>
<dbReference type="PANTHER" id="PTHR43004:SF19">
    <property type="entry name" value="BINDING MONOOXYGENASE, PUTATIVE (JCVI)-RELATED"/>
    <property type="match status" value="1"/>
</dbReference>
<proteinExistence type="inferred from homology"/>
<dbReference type="STRING" id="2017.SAMN05444320_10545"/>
<dbReference type="PANTHER" id="PTHR43004">
    <property type="entry name" value="TRK SYSTEM POTASSIUM UPTAKE PROTEIN"/>
    <property type="match status" value="1"/>
</dbReference>
<dbReference type="Proteomes" id="UP000184501">
    <property type="component" value="Unassembled WGS sequence"/>
</dbReference>
<organism evidence="7 8">
    <name type="scientific">Streptoalloteichus hindustanus</name>
    <dbReference type="NCBI Taxonomy" id="2017"/>
    <lineage>
        <taxon>Bacteria</taxon>
        <taxon>Bacillati</taxon>
        <taxon>Actinomycetota</taxon>
        <taxon>Actinomycetes</taxon>
        <taxon>Pseudonocardiales</taxon>
        <taxon>Pseudonocardiaceae</taxon>
        <taxon>Streptoalloteichus</taxon>
    </lineage>
</organism>
<dbReference type="SUPFAM" id="SSF52833">
    <property type="entry name" value="Thioredoxin-like"/>
    <property type="match status" value="1"/>
</dbReference>
<dbReference type="Pfam" id="PF01494">
    <property type="entry name" value="FAD_binding_3"/>
    <property type="match status" value="1"/>
</dbReference>
<dbReference type="InterPro" id="IPR050641">
    <property type="entry name" value="RIFMO-like"/>
</dbReference>
<gene>
    <name evidence="7" type="ORF">SAMN05444320_10545</name>
</gene>
<keyword evidence="3" id="KW-0285">Flavoprotein</keyword>
<evidence type="ECO:0000256" key="2">
    <source>
        <dbReference type="ARBA" id="ARBA00007801"/>
    </source>
</evidence>
<evidence type="ECO:0000256" key="3">
    <source>
        <dbReference type="ARBA" id="ARBA00022630"/>
    </source>
</evidence>